<dbReference type="SUPFAM" id="SSF53448">
    <property type="entry name" value="Nucleotide-diphospho-sugar transferases"/>
    <property type="match status" value="1"/>
</dbReference>
<proteinExistence type="predicted"/>
<evidence type="ECO:0000313" key="2">
    <source>
        <dbReference type="Proteomes" id="UP000298631"/>
    </source>
</evidence>
<gene>
    <name evidence="1" type="ORF">EOK75_20585</name>
</gene>
<keyword evidence="1" id="KW-0614">Plasmid</keyword>
<dbReference type="CDD" id="cd00761">
    <property type="entry name" value="Glyco_tranf_GTA_type"/>
    <property type="match status" value="1"/>
</dbReference>
<keyword evidence="2" id="KW-1185">Reference proteome</keyword>
<dbReference type="RefSeq" id="WP_137195963.1">
    <property type="nucleotide sequence ID" value="NZ_CP039967.1"/>
</dbReference>
<dbReference type="AlphaFoldDB" id="A0A4P8EM21"/>
<dbReference type="GO" id="GO:0016740">
    <property type="term" value="F:transferase activity"/>
    <property type="evidence" value="ECO:0007669"/>
    <property type="project" value="UniProtKB-KW"/>
</dbReference>
<dbReference type="OrthoDB" id="5174363at2"/>
<dbReference type="InterPro" id="IPR029044">
    <property type="entry name" value="Nucleotide-diphossugar_trans"/>
</dbReference>
<name>A0A4P8EM21_9RHOB</name>
<dbReference type="EMBL" id="CP039967">
    <property type="protein sequence ID" value="QCO58156.1"/>
    <property type="molecule type" value="Genomic_DNA"/>
</dbReference>
<protein>
    <submittedName>
        <fullName evidence="1">Glycosyltransferase family 2 protein</fullName>
    </submittedName>
</protein>
<keyword evidence="1" id="KW-0808">Transferase</keyword>
<evidence type="ECO:0000313" key="1">
    <source>
        <dbReference type="EMBL" id="QCO58156.1"/>
    </source>
</evidence>
<dbReference type="KEGG" id="pseb:EOK75_20585"/>
<dbReference type="Proteomes" id="UP000298631">
    <property type="component" value="Plasmid unnamed3"/>
</dbReference>
<reference evidence="1 2" key="1">
    <citation type="submission" date="2019-05" db="EMBL/GenBank/DDBJ databases">
        <title>Pseudorhodobacter turbinis sp. nov., isolated from the gut of the Korean turban shell.</title>
        <authorList>
            <person name="Jeong Y.-S."/>
            <person name="Kang W.-R."/>
            <person name="Bae J.-W."/>
        </authorList>
    </citation>
    <scope>NUCLEOTIDE SEQUENCE [LARGE SCALE GENOMIC DNA]</scope>
    <source>
        <strain evidence="1 2">S12M18</strain>
        <plasmid evidence="1 2">unnamed3</plasmid>
    </source>
</reference>
<sequence>MTADITPSLPSGITVAIATIGARINGIILPAPTDGLRYEVLVQMPPDVLPINDRPDLRYTAINTRGLSHSRNSALTQCETPFLVFADDDMELDVVGLKALAAELARAPDLAFAAGWRAGRLPVTGPRAGAYRLRKLNAGRICAPELMVCVAPLRRHGITFDTRFGVGAEYPVGEDYIFTCDMLDAGLCGAAFPIVTGAHPHLSTGDNWHDAGLLVARRAVLSRCFGSAAVPVLLAYALRHRKHLGGWRDAWRFLTAKG</sequence>
<organism evidence="1 2">
    <name type="scientific">Pseudorhodobacter turbinis</name>
    <dbReference type="NCBI Taxonomy" id="2500533"/>
    <lineage>
        <taxon>Bacteria</taxon>
        <taxon>Pseudomonadati</taxon>
        <taxon>Pseudomonadota</taxon>
        <taxon>Alphaproteobacteria</taxon>
        <taxon>Rhodobacterales</taxon>
        <taxon>Paracoccaceae</taxon>
        <taxon>Pseudorhodobacter</taxon>
    </lineage>
</organism>
<dbReference type="Gene3D" id="3.90.550.10">
    <property type="entry name" value="Spore Coat Polysaccharide Biosynthesis Protein SpsA, Chain A"/>
    <property type="match status" value="1"/>
</dbReference>
<geneLocation type="plasmid" evidence="1 2">
    <name>unnamed3</name>
</geneLocation>
<accession>A0A4P8EM21</accession>